<name>E3H013_ROTDC</name>
<evidence type="ECO:0000313" key="1">
    <source>
        <dbReference type="EMBL" id="ADP40983.1"/>
    </source>
</evidence>
<dbReference type="EMBL" id="CP002280">
    <property type="protein sequence ID" value="ADP40983.1"/>
    <property type="molecule type" value="Genomic_DNA"/>
</dbReference>
<dbReference type="AlphaFoldDB" id="E3H013"/>
<accession>E3H013</accession>
<proteinExistence type="predicted"/>
<dbReference type="Proteomes" id="UP000000387">
    <property type="component" value="Chromosome"/>
</dbReference>
<sequence length="50" mass="5875">MVFLLSSNLQKAAVYGFMVRRVSFAFYRVLCNFSKTFVRMHSYSVRDSDV</sequence>
<protein>
    <submittedName>
        <fullName evidence="1">Uncharacterized protein</fullName>
    </submittedName>
</protein>
<dbReference type="HOGENOM" id="CLU_3122296_0_0_11"/>
<evidence type="ECO:0000313" key="2">
    <source>
        <dbReference type="Proteomes" id="UP000000387"/>
    </source>
</evidence>
<dbReference type="KEGG" id="rdn:HMPREF0733_11526"/>
<reference evidence="2" key="1">
    <citation type="submission" date="2010-10" db="EMBL/GenBank/DDBJ databases">
        <title>The complete genome of Rothia dentocariosa ATCC 17931.</title>
        <authorList>
            <person name="Muzny D."/>
            <person name="Qin X."/>
            <person name="Buhay C."/>
            <person name="Dugan-Rocha S."/>
            <person name="Ding Y."/>
            <person name="Chen G."/>
            <person name="Hawes A."/>
            <person name="Holder M."/>
            <person name="Jhangiani S."/>
            <person name="Johnson A."/>
            <person name="Khan Z."/>
            <person name="Li Z."/>
            <person name="Liu W."/>
            <person name="Liu X."/>
            <person name="Perez L."/>
            <person name="Shen H."/>
            <person name="Wang Q."/>
            <person name="Watt J."/>
            <person name="Xi L."/>
            <person name="Xin Y."/>
            <person name="Zhou J."/>
            <person name="Deng J."/>
            <person name="Jiang H."/>
            <person name="Liu Y."/>
            <person name="Qu J."/>
            <person name="Song X.-Z."/>
            <person name="Zhang L."/>
            <person name="Villasana D."/>
            <person name="Johnson A."/>
            <person name="Liu J."/>
            <person name="Liyanage D."/>
            <person name="Lorensuhewa L."/>
            <person name="Robinson T."/>
            <person name="Song A."/>
            <person name="Song B.-B."/>
            <person name="Dinh H."/>
            <person name="Thornton R."/>
            <person name="Coyle M."/>
            <person name="Francisco L."/>
            <person name="Jackson L."/>
            <person name="Javaid M."/>
            <person name="Korchina V."/>
            <person name="Kovar C."/>
            <person name="Mata R."/>
            <person name="Mathew T."/>
            <person name="Ngo R."/>
            <person name="Nguyen L."/>
            <person name="Nguyen N."/>
            <person name="Okwuonu G."/>
            <person name="Ongeri F."/>
            <person name="Pham C."/>
            <person name="Simmons D."/>
            <person name="Wilczek-Boney K."/>
            <person name="Hale W."/>
            <person name="Jakkamsetti A."/>
            <person name="Pham P."/>
            <person name="Ruth R."/>
            <person name="San Lucas F."/>
            <person name="Warren J."/>
            <person name="Zhang J."/>
            <person name="Zhao Z."/>
            <person name="Zhou C."/>
            <person name="Zhu D."/>
            <person name="Lee S."/>
            <person name="Bess C."/>
            <person name="Blankenburg K."/>
            <person name="Forbes L."/>
            <person name="Fu Q."/>
            <person name="Gubbala S."/>
            <person name="Hirani K."/>
            <person name="Jayaseelan J.C."/>
            <person name="Lara F."/>
            <person name="Munidasa M."/>
            <person name="Palculict T."/>
            <person name="Patil S."/>
            <person name="Pu L.-L."/>
            <person name="Saada N."/>
            <person name="Tang L."/>
            <person name="Weissenberger G."/>
            <person name="Zhu Y."/>
            <person name="Hemphill L."/>
            <person name="Shang Y."/>
            <person name="Youmans B."/>
            <person name="Ayvaz T."/>
            <person name="Ross M."/>
            <person name="Santibanez J."/>
            <person name="Aqrawi P."/>
            <person name="Gross S."/>
            <person name="Joshi V."/>
            <person name="Fowler G."/>
            <person name="Nazareth L."/>
            <person name="Reid J."/>
            <person name="Worley K."/>
            <person name="Petrosino J."/>
            <person name="Highlander S."/>
            <person name="Gibbs R."/>
        </authorList>
    </citation>
    <scope>NUCLEOTIDE SEQUENCE [LARGE SCALE GENOMIC DNA]</scope>
    <source>
        <strain evidence="2">ATCC 17931 / CDC X599 / XDIA</strain>
    </source>
</reference>
<gene>
    <name evidence="1" type="ordered locus">HMPREF0733_11526</name>
</gene>
<organism evidence="1 2">
    <name type="scientific">Rothia dentocariosa (strain ATCC 17931 / CDC X599 / XDIA)</name>
    <dbReference type="NCBI Taxonomy" id="762948"/>
    <lineage>
        <taxon>Bacteria</taxon>
        <taxon>Bacillati</taxon>
        <taxon>Actinomycetota</taxon>
        <taxon>Actinomycetes</taxon>
        <taxon>Micrococcales</taxon>
        <taxon>Micrococcaceae</taxon>
        <taxon>Rothia</taxon>
    </lineage>
</organism>